<dbReference type="Pfam" id="PF00005">
    <property type="entry name" value="ABC_tran"/>
    <property type="match status" value="1"/>
</dbReference>
<feature type="transmembrane region" description="Helical" evidence="7">
    <location>
        <begin position="29"/>
        <end position="54"/>
    </location>
</feature>
<feature type="transmembrane region" description="Helical" evidence="7">
    <location>
        <begin position="162"/>
        <end position="181"/>
    </location>
</feature>
<feature type="transmembrane region" description="Helical" evidence="7">
    <location>
        <begin position="187"/>
        <end position="207"/>
    </location>
</feature>
<evidence type="ECO:0000313" key="10">
    <source>
        <dbReference type="Proteomes" id="UP000031275"/>
    </source>
</evidence>
<dbReference type="InterPro" id="IPR036640">
    <property type="entry name" value="ABC1_TM_sf"/>
</dbReference>
<dbReference type="InterPro" id="IPR003439">
    <property type="entry name" value="ABC_transporter-like_ATP-bd"/>
</dbReference>
<dbReference type="SMART" id="SM00382">
    <property type="entry name" value="AAA"/>
    <property type="match status" value="1"/>
</dbReference>
<evidence type="ECO:0000256" key="1">
    <source>
        <dbReference type="ARBA" id="ARBA00004651"/>
    </source>
</evidence>
<evidence type="ECO:0000256" key="3">
    <source>
        <dbReference type="ARBA" id="ARBA00022741"/>
    </source>
</evidence>
<dbReference type="Gene3D" id="3.40.50.300">
    <property type="entry name" value="P-loop containing nucleotide triphosphate hydrolases"/>
    <property type="match status" value="1"/>
</dbReference>
<feature type="transmembrane region" description="Helical" evidence="7">
    <location>
        <begin position="280"/>
        <end position="297"/>
    </location>
</feature>
<evidence type="ECO:0000256" key="5">
    <source>
        <dbReference type="ARBA" id="ARBA00022989"/>
    </source>
</evidence>
<evidence type="ECO:0000256" key="6">
    <source>
        <dbReference type="ARBA" id="ARBA00023136"/>
    </source>
</evidence>
<dbReference type="PROSITE" id="PS00211">
    <property type="entry name" value="ABC_TRANSPORTER_1"/>
    <property type="match status" value="1"/>
</dbReference>
<reference evidence="9 10" key="1">
    <citation type="submission" date="2014-10" db="EMBL/GenBank/DDBJ databases">
        <title>Kaistella solincola genome.</title>
        <authorList>
            <person name="Newman J.D."/>
        </authorList>
    </citation>
    <scope>NUCLEOTIDE SEQUENCE [LARGE SCALE GENOMIC DNA]</scope>
    <source>
        <strain evidence="9 10">DSM 22468</strain>
    </source>
</reference>
<protein>
    <recommendedName>
        <fullName evidence="8">AAA+ ATPase domain-containing protein</fullName>
    </recommendedName>
</protein>
<feature type="transmembrane region" description="Helical" evidence="7">
    <location>
        <begin position="303"/>
        <end position="328"/>
    </location>
</feature>
<dbReference type="Gene3D" id="1.20.1560.10">
    <property type="entry name" value="ABC transporter type 1, transmembrane domain"/>
    <property type="match status" value="1"/>
</dbReference>
<dbReference type="InterPro" id="IPR003593">
    <property type="entry name" value="AAA+_ATPase"/>
</dbReference>
<keyword evidence="10" id="KW-1185">Reference proteome</keyword>
<dbReference type="InterPro" id="IPR017871">
    <property type="entry name" value="ABC_transporter-like_CS"/>
</dbReference>
<accession>A0ABR4ZQA8</accession>
<evidence type="ECO:0000256" key="2">
    <source>
        <dbReference type="ARBA" id="ARBA00022692"/>
    </source>
</evidence>
<keyword evidence="3" id="KW-0547">Nucleotide-binding</keyword>
<sequence>MGSLRQTKTVLATKFHLPYYLYKQLGNKFWIVLLLNSLLVFLDGIGIAMFVPLLQLTESNASRGDTPNEVMVKLQTLFQSVSVELTLTNILLLIFLLFTAKALLYFGSQFYQNKIMMNFVHAMRYRNNEALRTLSYKSFLKKTFGEFHRTLAEEPGHVQQAAGSYIDTLKNILVVLIYLSLSTFFDFRFTVLVIVCGGVFYCIYYFINKKIKIFSREITAITQKHSSYTAEKIYNFKYLKATGALNFFVTRMEKFDEFVYSKFYKMAQLNIFSNVIREPVLIYMICILILIQVRILGESMASMVVVLLLFYRTIGYILSVQGAWSSFLRNTGAVENMRNFEHYLAVSRESFSGERKINHIEELRLQNVSLHFDNQPVLTNINLHVPNRKILALVGESGSGKSTLVNILCGLYLPDKGKFIVNGNSVQDLDLDSFQKRIGYITQDSTIFAGTIYENVTLWQEKTPDTLNKFWLAIRSSHLEEFTNSLPEQENTILGHNGINLSGGQKQRICIARELFKEVDLLVMDEATSALDAQTESDIQKSIEEVGGKMTVIIVAHRLATIRAAHHIVLLEKGQITASGNFADLKEQSAYFAKVASLQGL</sequence>
<dbReference type="SUPFAM" id="SSF52540">
    <property type="entry name" value="P-loop containing nucleoside triphosphate hydrolases"/>
    <property type="match status" value="1"/>
</dbReference>
<keyword evidence="6 7" id="KW-0472">Membrane</keyword>
<comment type="caution">
    <text evidence="9">The sequence shown here is derived from an EMBL/GenBank/DDBJ whole genome shotgun (WGS) entry which is preliminary data.</text>
</comment>
<keyword evidence="4" id="KW-0067">ATP-binding</keyword>
<dbReference type="Proteomes" id="UP000031275">
    <property type="component" value="Unassembled WGS sequence"/>
</dbReference>
<feature type="domain" description="AAA+ ATPase" evidence="8">
    <location>
        <begin position="387"/>
        <end position="574"/>
    </location>
</feature>
<dbReference type="Pfam" id="PF00664">
    <property type="entry name" value="ABC_membrane"/>
    <property type="match status" value="1"/>
</dbReference>
<dbReference type="PANTHER" id="PTHR24221">
    <property type="entry name" value="ATP-BINDING CASSETTE SUB-FAMILY B"/>
    <property type="match status" value="1"/>
</dbReference>
<dbReference type="InterPro" id="IPR027417">
    <property type="entry name" value="P-loop_NTPase"/>
</dbReference>
<keyword evidence="5 7" id="KW-1133">Transmembrane helix</keyword>
<dbReference type="SUPFAM" id="SSF90123">
    <property type="entry name" value="ABC transporter transmembrane region"/>
    <property type="match status" value="1"/>
</dbReference>
<feature type="transmembrane region" description="Helical" evidence="7">
    <location>
        <begin position="87"/>
        <end position="107"/>
    </location>
</feature>
<keyword evidence="2 7" id="KW-0812">Transmembrane</keyword>
<evidence type="ECO:0000259" key="8">
    <source>
        <dbReference type="SMART" id="SM00382"/>
    </source>
</evidence>
<evidence type="ECO:0000256" key="4">
    <source>
        <dbReference type="ARBA" id="ARBA00022840"/>
    </source>
</evidence>
<proteinExistence type="predicted"/>
<comment type="subcellular location">
    <subcellularLocation>
        <location evidence="1">Cell membrane</location>
        <topology evidence="1">Multi-pass membrane protein</topology>
    </subcellularLocation>
</comment>
<dbReference type="InterPro" id="IPR039421">
    <property type="entry name" value="Type_1_exporter"/>
</dbReference>
<gene>
    <name evidence="9" type="ORF">OA84_04625</name>
</gene>
<dbReference type="EMBL" id="JSYK01000003">
    <property type="protein sequence ID" value="KIA82864.1"/>
    <property type="molecule type" value="Genomic_DNA"/>
</dbReference>
<evidence type="ECO:0000256" key="7">
    <source>
        <dbReference type="SAM" id="Phobius"/>
    </source>
</evidence>
<name>A0ABR4ZQA8_9FLAO</name>
<dbReference type="PANTHER" id="PTHR24221:SF654">
    <property type="entry name" value="ATP-BINDING CASSETTE SUB-FAMILY B MEMBER 6"/>
    <property type="match status" value="1"/>
</dbReference>
<dbReference type="InterPro" id="IPR011527">
    <property type="entry name" value="ABC1_TM_dom"/>
</dbReference>
<organism evidence="9 10">
    <name type="scientific">Kaistella solincola</name>
    <dbReference type="NCBI Taxonomy" id="510955"/>
    <lineage>
        <taxon>Bacteria</taxon>
        <taxon>Pseudomonadati</taxon>
        <taxon>Bacteroidota</taxon>
        <taxon>Flavobacteriia</taxon>
        <taxon>Flavobacteriales</taxon>
        <taxon>Weeksellaceae</taxon>
        <taxon>Chryseobacterium group</taxon>
        <taxon>Kaistella</taxon>
    </lineage>
</organism>
<evidence type="ECO:0000313" key="9">
    <source>
        <dbReference type="EMBL" id="KIA82864.1"/>
    </source>
</evidence>